<accession>A0AAP0IHA6</accession>
<protein>
    <submittedName>
        <fullName evidence="1">Uncharacterized protein</fullName>
    </submittedName>
</protein>
<gene>
    <name evidence="1" type="ORF">Sjap_014453</name>
</gene>
<comment type="caution">
    <text evidence="1">The sequence shown here is derived from an EMBL/GenBank/DDBJ whole genome shotgun (WGS) entry which is preliminary data.</text>
</comment>
<dbReference type="EMBL" id="JBBNAE010000006">
    <property type="protein sequence ID" value="KAK9115506.1"/>
    <property type="molecule type" value="Genomic_DNA"/>
</dbReference>
<dbReference type="Proteomes" id="UP001417504">
    <property type="component" value="Unassembled WGS sequence"/>
</dbReference>
<keyword evidence="2" id="KW-1185">Reference proteome</keyword>
<evidence type="ECO:0000313" key="2">
    <source>
        <dbReference type="Proteomes" id="UP001417504"/>
    </source>
</evidence>
<reference evidence="1 2" key="1">
    <citation type="submission" date="2024-01" db="EMBL/GenBank/DDBJ databases">
        <title>Genome assemblies of Stephania.</title>
        <authorList>
            <person name="Yang L."/>
        </authorList>
    </citation>
    <scope>NUCLEOTIDE SEQUENCE [LARGE SCALE GENOMIC DNA]</scope>
    <source>
        <strain evidence="1">QJT</strain>
        <tissue evidence="1">Leaf</tissue>
    </source>
</reference>
<dbReference type="AlphaFoldDB" id="A0AAP0IHA6"/>
<proteinExistence type="predicted"/>
<evidence type="ECO:0000313" key="1">
    <source>
        <dbReference type="EMBL" id="KAK9115506.1"/>
    </source>
</evidence>
<sequence length="51" mass="5608">MMLHVRLGGLCSSDGGEGKRTCWRVTRGMYGENVLEVAGCWGEKPCRAHIV</sequence>
<name>A0AAP0IHA6_9MAGN</name>
<organism evidence="1 2">
    <name type="scientific">Stephania japonica</name>
    <dbReference type="NCBI Taxonomy" id="461633"/>
    <lineage>
        <taxon>Eukaryota</taxon>
        <taxon>Viridiplantae</taxon>
        <taxon>Streptophyta</taxon>
        <taxon>Embryophyta</taxon>
        <taxon>Tracheophyta</taxon>
        <taxon>Spermatophyta</taxon>
        <taxon>Magnoliopsida</taxon>
        <taxon>Ranunculales</taxon>
        <taxon>Menispermaceae</taxon>
        <taxon>Menispermoideae</taxon>
        <taxon>Cissampelideae</taxon>
        <taxon>Stephania</taxon>
    </lineage>
</organism>